<comment type="caution">
    <text evidence="1">The sequence shown here is derived from an EMBL/GenBank/DDBJ whole genome shotgun (WGS) entry which is preliminary data.</text>
</comment>
<reference evidence="1 2" key="1">
    <citation type="journal article" date="2022" name="Hortic Res">
        <title>A haplotype resolved chromosomal level avocado genome allows analysis of novel avocado genes.</title>
        <authorList>
            <person name="Nath O."/>
            <person name="Fletcher S.J."/>
            <person name="Hayward A."/>
            <person name="Shaw L.M."/>
            <person name="Masouleh A.K."/>
            <person name="Furtado A."/>
            <person name="Henry R.J."/>
            <person name="Mitter N."/>
        </authorList>
    </citation>
    <scope>NUCLEOTIDE SEQUENCE [LARGE SCALE GENOMIC DNA]</scope>
    <source>
        <strain evidence="2">cv. Hass</strain>
    </source>
</reference>
<gene>
    <name evidence="1" type="ORF">MRB53_005243</name>
</gene>
<name>A0ACC2MCS7_PERAE</name>
<accession>A0ACC2MCS7</accession>
<evidence type="ECO:0000313" key="2">
    <source>
        <dbReference type="Proteomes" id="UP001234297"/>
    </source>
</evidence>
<organism evidence="1 2">
    <name type="scientific">Persea americana</name>
    <name type="common">Avocado</name>
    <dbReference type="NCBI Taxonomy" id="3435"/>
    <lineage>
        <taxon>Eukaryota</taxon>
        <taxon>Viridiplantae</taxon>
        <taxon>Streptophyta</taxon>
        <taxon>Embryophyta</taxon>
        <taxon>Tracheophyta</taxon>
        <taxon>Spermatophyta</taxon>
        <taxon>Magnoliopsida</taxon>
        <taxon>Magnoliidae</taxon>
        <taxon>Laurales</taxon>
        <taxon>Lauraceae</taxon>
        <taxon>Persea</taxon>
    </lineage>
</organism>
<dbReference type="EMBL" id="CM056810">
    <property type="protein sequence ID" value="KAJ8643495.1"/>
    <property type="molecule type" value="Genomic_DNA"/>
</dbReference>
<evidence type="ECO:0000313" key="1">
    <source>
        <dbReference type="EMBL" id="KAJ8643495.1"/>
    </source>
</evidence>
<protein>
    <submittedName>
        <fullName evidence="1">Uncharacterized protein</fullName>
    </submittedName>
</protein>
<keyword evidence="2" id="KW-1185">Reference proteome</keyword>
<dbReference type="Proteomes" id="UP001234297">
    <property type="component" value="Chromosome 2"/>
</dbReference>
<sequence>MLLDALPSCFSIPTTNHTTMTSNTTTTKMQQNLVTCIYQTHICNTPTFLTLTWSKTLSAHSLTINIDTFSLSISLSPPSSFSFFRNKPGSKFFSLTHHHHQHRPKLHWDFTHAQFSSTSAEPISGFYLAITHKTHIEFLLGDLHEAALHQSHAVHPLPRQPTLLSRREHIFGQRKYGTKTQFLGSIHEIAIECSGGALRVKVDGKVGLVVKRLAWKFRGKEKILVDGTEVDFYWDVFDWVFGSADGGGGHGVFVFQVGDGGMVWPEMVGPEKRLMRKSVSSSSSSPGNCSVLQWAEESSDGGSRSRSCSSSSSSSSFVSSSGIGGFSLLLYAWRTD</sequence>
<proteinExistence type="predicted"/>